<accession>A0A9W7LZ40</accession>
<name>A0A9W7LZ40_HIBTR</name>
<protein>
    <submittedName>
        <fullName evidence="2">Uncharacterized protein</fullName>
    </submittedName>
</protein>
<keyword evidence="3" id="KW-1185">Reference proteome</keyword>
<keyword evidence="1" id="KW-0472">Membrane</keyword>
<keyword evidence="1" id="KW-1133">Transmembrane helix</keyword>
<organism evidence="2 3">
    <name type="scientific">Hibiscus trionum</name>
    <name type="common">Flower of an hour</name>
    <dbReference type="NCBI Taxonomy" id="183268"/>
    <lineage>
        <taxon>Eukaryota</taxon>
        <taxon>Viridiplantae</taxon>
        <taxon>Streptophyta</taxon>
        <taxon>Embryophyta</taxon>
        <taxon>Tracheophyta</taxon>
        <taxon>Spermatophyta</taxon>
        <taxon>Magnoliopsida</taxon>
        <taxon>eudicotyledons</taxon>
        <taxon>Gunneridae</taxon>
        <taxon>Pentapetalae</taxon>
        <taxon>rosids</taxon>
        <taxon>malvids</taxon>
        <taxon>Malvales</taxon>
        <taxon>Malvaceae</taxon>
        <taxon>Malvoideae</taxon>
        <taxon>Hibiscus</taxon>
    </lineage>
</organism>
<feature type="transmembrane region" description="Helical" evidence="1">
    <location>
        <begin position="30"/>
        <end position="49"/>
    </location>
</feature>
<reference evidence="2" key="1">
    <citation type="submission" date="2023-05" db="EMBL/GenBank/DDBJ databases">
        <title>Genome and transcriptome analyses reveal genes involved in the formation of fine ridges on petal epidermal cells in Hibiscus trionum.</title>
        <authorList>
            <person name="Koshimizu S."/>
            <person name="Masuda S."/>
            <person name="Ishii T."/>
            <person name="Shirasu K."/>
            <person name="Hoshino A."/>
            <person name="Arita M."/>
        </authorList>
    </citation>
    <scope>NUCLEOTIDE SEQUENCE</scope>
    <source>
        <strain evidence="2">Hamamatsu line</strain>
    </source>
</reference>
<evidence type="ECO:0000313" key="2">
    <source>
        <dbReference type="EMBL" id="GMI81663.1"/>
    </source>
</evidence>
<keyword evidence="1" id="KW-0812">Transmembrane</keyword>
<gene>
    <name evidence="2" type="ORF">HRI_001835600</name>
</gene>
<dbReference type="Proteomes" id="UP001165190">
    <property type="component" value="Unassembled WGS sequence"/>
</dbReference>
<sequence>MLVYHCCTEEDFLRQGPRVRVLWEIFLENIPEIGLLACYMNILFIAVRIRREIRFVGYLCRSGNTTYYSGFFLG</sequence>
<evidence type="ECO:0000313" key="3">
    <source>
        <dbReference type="Proteomes" id="UP001165190"/>
    </source>
</evidence>
<dbReference type="AlphaFoldDB" id="A0A9W7LZ40"/>
<dbReference type="EMBL" id="BSYR01000019">
    <property type="protein sequence ID" value="GMI81663.1"/>
    <property type="molecule type" value="Genomic_DNA"/>
</dbReference>
<comment type="caution">
    <text evidence="2">The sequence shown here is derived from an EMBL/GenBank/DDBJ whole genome shotgun (WGS) entry which is preliminary data.</text>
</comment>
<proteinExistence type="predicted"/>
<evidence type="ECO:0000256" key="1">
    <source>
        <dbReference type="SAM" id="Phobius"/>
    </source>
</evidence>